<feature type="compositionally biased region" description="Low complexity" evidence="1">
    <location>
        <begin position="92"/>
        <end position="107"/>
    </location>
</feature>
<evidence type="ECO:0000313" key="2">
    <source>
        <dbReference type="EMBL" id="KAG7193780.1"/>
    </source>
</evidence>
<accession>A0A9P7V9B0</accession>
<organism evidence="2 3">
    <name type="scientific">Scheffersomyces spartinae</name>
    <dbReference type="NCBI Taxonomy" id="45513"/>
    <lineage>
        <taxon>Eukaryota</taxon>
        <taxon>Fungi</taxon>
        <taxon>Dikarya</taxon>
        <taxon>Ascomycota</taxon>
        <taxon>Saccharomycotina</taxon>
        <taxon>Pichiomycetes</taxon>
        <taxon>Debaryomycetaceae</taxon>
        <taxon>Scheffersomyces</taxon>
    </lineage>
</organism>
<evidence type="ECO:0000256" key="1">
    <source>
        <dbReference type="SAM" id="MobiDB-lite"/>
    </source>
</evidence>
<protein>
    <submittedName>
        <fullName evidence="2">Uncharacterized protein</fullName>
    </submittedName>
</protein>
<feature type="compositionally biased region" description="Low complexity" evidence="1">
    <location>
        <begin position="184"/>
        <end position="195"/>
    </location>
</feature>
<dbReference type="EMBL" id="JAHMUF010000010">
    <property type="protein sequence ID" value="KAG7193780.1"/>
    <property type="molecule type" value="Genomic_DNA"/>
</dbReference>
<gene>
    <name evidence="2" type="ORF">KQ657_000472</name>
</gene>
<feature type="compositionally biased region" description="Polar residues" evidence="1">
    <location>
        <begin position="173"/>
        <end position="183"/>
    </location>
</feature>
<name>A0A9P7V9B0_9ASCO</name>
<proteinExistence type="predicted"/>
<feature type="region of interest" description="Disordered" evidence="1">
    <location>
        <begin position="57"/>
        <end position="107"/>
    </location>
</feature>
<dbReference type="AlphaFoldDB" id="A0A9P7V9B0"/>
<evidence type="ECO:0000313" key="3">
    <source>
        <dbReference type="Proteomes" id="UP000790833"/>
    </source>
</evidence>
<feature type="region of interest" description="Disordered" evidence="1">
    <location>
        <begin position="173"/>
        <end position="204"/>
    </location>
</feature>
<feature type="compositionally biased region" description="Polar residues" evidence="1">
    <location>
        <begin position="80"/>
        <end position="91"/>
    </location>
</feature>
<dbReference type="GeneID" id="66113846"/>
<dbReference type="RefSeq" id="XP_043049328.1">
    <property type="nucleotide sequence ID" value="XM_043191316.1"/>
</dbReference>
<dbReference type="Proteomes" id="UP000790833">
    <property type="component" value="Unassembled WGS sequence"/>
</dbReference>
<dbReference type="OrthoDB" id="5408025at2759"/>
<keyword evidence="3" id="KW-1185">Reference proteome</keyword>
<reference evidence="2" key="1">
    <citation type="submission" date="2021-03" db="EMBL/GenBank/DDBJ databases">
        <authorList>
            <person name="Palmer J.M."/>
        </authorList>
    </citation>
    <scope>NUCLEOTIDE SEQUENCE</scope>
    <source>
        <strain evidence="2">ARV_011</strain>
    </source>
</reference>
<comment type="caution">
    <text evidence="2">The sequence shown here is derived from an EMBL/GenBank/DDBJ whole genome shotgun (WGS) entry which is preliminary data.</text>
</comment>
<sequence>MTLLSIYDIEMSQQQYVYNKHGYPMSVSTNGGYSQYEDNNQLDTSPTFGQMYSISKMNSNNNNNNNSNNMGGDMSYQHEYLSSNSSPTDQHSLIPGSASSSISSSSGIPEYSFHVPRLRYFLSKSFEIEDDLEFCPAIPENFNQLQLQLLLQLNTTQVSPQPKKFNPYTASVFSPTSSAKESVTSSTPPTSATSPRVHTPRIRKPIEIINPQTRMRISSPALSTK</sequence>
<feature type="compositionally biased region" description="Low complexity" evidence="1">
    <location>
        <begin position="58"/>
        <end position="69"/>
    </location>
</feature>